<dbReference type="AlphaFoldDB" id="A0A3B1BGB4"/>
<dbReference type="Gene3D" id="3.30.310.170">
    <property type="entry name" value="Outer membrane protein assembly factor BamC"/>
    <property type="match status" value="1"/>
</dbReference>
<gene>
    <name evidence="1" type="ORF">MNBD_GAMMA26-1352</name>
</gene>
<dbReference type="InterPro" id="IPR010653">
    <property type="entry name" value="NlpB/DapX"/>
</dbReference>
<dbReference type="EMBL" id="UOFX01000081">
    <property type="protein sequence ID" value="VAX11153.1"/>
    <property type="molecule type" value="Genomic_DNA"/>
</dbReference>
<dbReference type="PROSITE" id="PS51257">
    <property type="entry name" value="PROKAR_LIPOPROTEIN"/>
    <property type="match status" value="1"/>
</dbReference>
<dbReference type="InterPro" id="IPR042268">
    <property type="entry name" value="BamC_C"/>
</dbReference>
<evidence type="ECO:0008006" key="2">
    <source>
        <dbReference type="Google" id="ProtNLM"/>
    </source>
</evidence>
<evidence type="ECO:0000313" key="1">
    <source>
        <dbReference type="EMBL" id="VAX11153.1"/>
    </source>
</evidence>
<sequence>MLVRLTKILPILIAFGITGCGMMPYVNKVLPDRKVDYKKEKQAETDLEVPPDLTKSSIDDARMVPDISPAGTATYSDYVSERKAAGATSGAVMPQIGQLEMRRDGDVRWLVAQAPVKDVWYKVISFWRENDILLLKQDAKVGLMRTDWIENRADNKSSFVPDFMRKAFGGTDTAATRDQYRVRLEAGKASGTTEIYLTHRGMEETSREGAAGGDGQATWVTRPTDRGLETEMMRRMMVFFGAPDKRIVADLAQQDERQPRSQLISNKGRSELKVMEEFSRAWRLTGMALDRGGFAVEDQDRGEGIYFVRNTDSGQDAVKKKGFFSKLAFWEDGEVEQENQYQIRVIDAGKTTIVVIQNSKGIRDNSATAKRILELLHEQLK</sequence>
<dbReference type="Pfam" id="PF06804">
    <property type="entry name" value="Lipoprotein_18"/>
    <property type="match status" value="1"/>
</dbReference>
<proteinExistence type="predicted"/>
<protein>
    <recommendedName>
        <fullName evidence="2">Outer membrane protein assembly factor BamC</fullName>
    </recommendedName>
</protein>
<reference evidence="1" key="1">
    <citation type="submission" date="2018-06" db="EMBL/GenBank/DDBJ databases">
        <authorList>
            <person name="Zhirakovskaya E."/>
        </authorList>
    </citation>
    <scope>NUCLEOTIDE SEQUENCE</scope>
</reference>
<name>A0A3B1BGB4_9ZZZZ</name>
<accession>A0A3B1BGB4</accession>
<organism evidence="1">
    <name type="scientific">hydrothermal vent metagenome</name>
    <dbReference type="NCBI Taxonomy" id="652676"/>
    <lineage>
        <taxon>unclassified sequences</taxon>
        <taxon>metagenomes</taxon>
        <taxon>ecological metagenomes</taxon>
    </lineage>
</organism>